<sequence>MFAATMHLPEENRQNACAGDGDKGIDGTGISATSGSSKIDYLFVRGTVQASAVGHRPCPTARRAARVGASRLVDRARL</sequence>
<comment type="caution">
    <text evidence="2">The sequence shown here is derived from an EMBL/GenBank/DDBJ whole genome shotgun (WGS) entry which is preliminary data.</text>
</comment>
<accession>A0ABQ4CUQ0</accession>
<feature type="region of interest" description="Disordered" evidence="1">
    <location>
        <begin position="1"/>
        <end position="34"/>
    </location>
</feature>
<gene>
    <name evidence="2" type="ORF">Asi02nite_45300</name>
</gene>
<organism evidence="2 3">
    <name type="scientific">Asanoa siamensis</name>
    <dbReference type="NCBI Taxonomy" id="926357"/>
    <lineage>
        <taxon>Bacteria</taxon>
        <taxon>Bacillati</taxon>
        <taxon>Actinomycetota</taxon>
        <taxon>Actinomycetes</taxon>
        <taxon>Micromonosporales</taxon>
        <taxon>Micromonosporaceae</taxon>
        <taxon>Asanoa</taxon>
    </lineage>
</organism>
<evidence type="ECO:0000313" key="3">
    <source>
        <dbReference type="Proteomes" id="UP000604117"/>
    </source>
</evidence>
<evidence type="ECO:0000313" key="2">
    <source>
        <dbReference type="EMBL" id="GIF75012.1"/>
    </source>
</evidence>
<protein>
    <submittedName>
        <fullName evidence="2">Uncharacterized protein</fullName>
    </submittedName>
</protein>
<evidence type="ECO:0000256" key="1">
    <source>
        <dbReference type="SAM" id="MobiDB-lite"/>
    </source>
</evidence>
<reference evidence="2 3" key="1">
    <citation type="submission" date="2021-01" db="EMBL/GenBank/DDBJ databases">
        <title>Whole genome shotgun sequence of Asanoa siamensis NBRC 107932.</title>
        <authorList>
            <person name="Komaki H."/>
            <person name="Tamura T."/>
        </authorList>
    </citation>
    <scope>NUCLEOTIDE SEQUENCE [LARGE SCALE GENOMIC DNA]</scope>
    <source>
        <strain evidence="2 3">NBRC 107932</strain>
    </source>
</reference>
<dbReference type="EMBL" id="BONE01000037">
    <property type="protein sequence ID" value="GIF75012.1"/>
    <property type="molecule type" value="Genomic_DNA"/>
</dbReference>
<dbReference type="Proteomes" id="UP000604117">
    <property type="component" value="Unassembled WGS sequence"/>
</dbReference>
<name>A0ABQ4CUQ0_9ACTN</name>
<keyword evidence="3" id="KW-1185">Reference proteome</keyword>
<proteinExistence type="predicted"/>